<dbReference type="InterPro" id="IPR007758">
    <property type="entry name" value="Nucleoporin_NSP1_C"/>
</dbReference>
<dbReference type="OrthoDB" id="344345at2759"/>
<accession>A0A7J8EKY6</accession>
<dbReference type="Pfam" id="PF05064">
    <property type="entry name" value="Nsp1_C"/>
    <property type="match status" value="1"/>
</dbReference>
<keyword evidence="12" id="KW-1185">Reference proteome</keyword>
<keyword evidence="7" id="KW-0906">Nuclear pore complex</keyword>
<keyword evidence="4" id="KW-0509">mRNA transport</keyword>
<evidence type="ECO:0000256" key="4">
    <source>
        <dbReference type="ARBA" id="ARBA00022816"/>
    </source>
</evidence>
<dbReference type="PANTHER" id="PTHR12084">
    <property type="entry name" value="NUCLEAR PORE GLYCOPROTEIN P62-RELATED"/>
    <property type="match status" value="1"/>
</dbReference>
<dbReference type="Proteomes" id="UP000593571">
    <property type="component" value="Unassembled WGS sequence"/>
</dbReference>
<dbReference type="PANTHER" id="PTHR12084:SF0">
    <property type="entry name" value="NUCLEAR PORE GLYCOPROTEIN P62"/>
    <property type="match status" value="1"/>
</dbReference>
<name>A0A7J8EKY6_ROUAE</name>
<keyword evidence="3" id="KW-0813">Transport</keyword>
<dbReference type="GO" id="GO:0005543">
    <property type="term" value="F:phospholipid binding"/>
    <property type="evidence" value="ECO:0007669"/>
    <property type="project" value="TreeGrafter"/>
</dbReference>
<evidence type="ECO:0000313" key="12">
    <source>
        <dbReference type="Proteomes" id="UP000593571"/>
    </source>
</evidence>
<feature type="coiled-coil region" evidence="9">
    <location>
        <begin position="158"/>
        <end position="192"/>
    </location>
</feature>
<evidence type="ECO:0000256" key="3">
    <source>
        <dbReference type="ARBA" id="ARBA00022448"/>
    </source>
</evidence>
<dbReference type="GO" id="GO:0044613">
    <property type="term" value="C:nuclear pore central transport channel"/>
    <property type="evidence" value="ECO:0007669"/>
    <property type="project" value="TreeGrafter"/>
</dbReference>
<evidence type="ECO:0000256" key="8">
    <source>
        <dbReference type="ARBA" id="ARBA00023242"/>
    </source>
</evidence>
<proteinExistence type="inferred from homology"/>
<evidence type="ECO:0000313" key="11">
    <source>
        <dbReference type="EMBL" id="KAF6436073.1"/>
    </source>
</evidence>
<keyword evidence="5" id="KW-0653">Protein transport</keyword>
<dbReference type="Gene3D" id="1.20.5.170">
    <property type="match status" value="1"/>
</dbReference>
<dbReference type="EMBL" id="JACASE010000009">
    <property type="protein sequence ID" value="KAF6436073.1"/>
    <property type="molecule type" value="Genomic_DNA"/>
</dbReference>
<protein>
    <submittedName>
        <fullName evidence="11">Nucleoporin 62 C-terminal like</fullName>
    </submittedName>
</protein>
<feature type="domain" description="Nucleoporin NSP1-like C-terminal" evidence="10">
    <location>
        <begin position="105"/>
        <end position="214"/>
    </location>
</feature>
<evidence type="ECO:0000256" key="1">
    <source>
        <dbReference type="ARBA" id="ARBA00004567"/>
    </source>
</evidence>
<evidence type="ECO:0000259" key="10">
    <source>
        <dbReference type="Pfam" id="PF05064"/>
    </source>
</evidence>
<evidence type="ECO:0000256" key="9">
    <source>
        <dbReference type="SAM" id="Coils"/>
    </source>
</evidence>
<sequence>MLFTSISNISTSTPASWLSFGAPTTSAGMLGDITMGFGVKFSREGGAASTVSTTTSTTTTTTVTTTTTTRTTTTSGLAFGLKPLTSPGINNTVPGGFASIPFTSTVNAIITPVMTYGHLEDPVNKWSLELEDQEKCFLHKATRVNDWDYELNKNGEKIITLYRKVEKAKLDQKSLEQELDFILSRQNELEDLLTPLEVTMKGQRGSVYQQHEDEDSEKIYKLAENVDAQLKRMAQDLRGIIEHLNRFGRLANTTGLFQQISTILSAHLDSPQWIIQNSGMLQRKIEEVTQVFKDLHCKEQEHNMSIAFD</sequence>
<reference evidence="11 12" key="1">
    <citation type="journal article" date="2020" name="Nature">
        <title>Six reference-quality genomes reveal evolution of bat adaptations.</title>
        <authorList>
            <person name="Jebb D."/>
            <person name="Huang Z."/>
            <person name="Pippel M."/>
            <person name="Hughes G.M."/>
            <person name="Lavrichenko K."/>
            <person name="Devanna P."/>
            <person name="Winkler S."/>
            <person name="Jermiin L.S."/>
            <person name="Skirmuntt E.C."/>
            <person name="Katzourakis A."/>
            <person name="Burkitt-Gray L."/>
            <person name="Ray D.A."/>
            <person name="Sullivan K.A.M."/>
            <person name="Roscito J.G."/>
            <person name="Kirilenko B.M."/>
            <person name="Davalos L.M."/>
            <person name="Corthals A.P."/>
            <person name="Power M.L."/>
            <person name="Jones G."/>
            <person name="Ransome R.D."/>
            <person name="Dechmann D.K.N."/>
            <person name="Locatelli A.G."/>
            <person name="Puechmaille S.J."/>
            <person name="Fedrigo O."/>
            <person name="Jarvis E.D."/>
            <person name="Hiller M."/>
            <person name="Vernes S.C."/>
            <person name="Myers E.W."/>
            <person name="Teeling E.C."/>
        </authorList>
    </citation>
    <scope>NUCLEOTIDE SEQUENCE [LARGE SCALE GENOMIC DNA]</scope>
    <source>
        <strain evidence="11">MRouAeg1</strain>
        <tissue evidence="11">Muscle</tissue>
    </source>
</reference>
<gene>
    <name evidence="11" type="ORF">HJG63_014495</name>
</gene>
<evidence type="ECO:0000256" key="2">
    <source>
        <dbReference type="ARBA" id="ARBA00005911"/>
    </source>
</evidence>
<keyword evidence="6" id="KW-0811">Translocation</keyword>
<evidence type="ECO:0000256" key="5">
    <source>
        <dbReference type="ARBA" id="ARBA00022927"/>
    </source>
</evidence>
<comment type="caution">
    <text evidence="11">The sequence shown here is derived from an EMBL/GenBank/DDBJ whole genome shotgun (WGS) entry which is preliminary data.</text>
</comment>
<dbReference type="InterPro" id="IPR026010">
    <property type="entry name" value="NSP1/NUP62"/>
</dbReference>
<keyword evidence="9" id="KW-0175">Coiled coil</keyword>
<dbReference type="GO" id="GO:0006606">
    <property type="term" value="P:protein import into nucleus"/>
    <property type="evidence" value="ECO:0007669"/>
    <property type="project" value="TreeGrafter"/>
</dbReference>
<comment type="subcellular location">
    <subcellularLocation>
        <location evidence="1">Nucleus</location>
        <location evidence="1">Nuclear pore complex</location>
    </subcellularLocation>
</comment>
<dbReference type="GO" id="GO:0006405">
    <property type="term" value="P:RNA export from nucleus"/>
    <property type="evidence" value="ECO:0007669"/>
    <property type="project" value="TreeGrafter"/>
</dbReference>
<comment type="similarity">
    <text evidence="2">Belongs to the nucleoporin NSP1/NUP62 family.</text>
</comment>
<keyword evidence="8" id="KW-0539">Nucleus</keyword>
<organism evidence="11 12">
    <name type="scientific">Rousettus aegyptiacus</name>
    <name type="common">Egyptian fruit bat</name>
    <name type="synonym">Pteropus aegyptiacus</name>
    <dbReference type="NCBI Taxonomy" id="9407"/>
    <lineage>
        <taxon>Eukaryota</taxon>
        <taxon>Metazoa</taxon>
        <taxon>Chordata</taxon>
        <taxon>Craniata</taxon>
        <taxon>Vertebrata</taxon>
        <taxon>Euteleostomi</taxon>
        <taxon>Mammalia</taxon>
        <taxon>Eutheria</taxon>
        <taxon>Laurasiatheria</taxon>
        <taxon>Chiroptera</taxon>
        <taxon>Yinpterochiroptera</taxon>
        <taxon>Pteropodoidea</taxon>
        <taxon>Pteropodidae</taxon>
        <taxon>Rousettinae</taxon>
        <taxon>Rousettus</taxon>
    </lineage>
</organism>
<dbReference type="AlphaFoldDB" id="A0A7J8EKY6"/>
<dbReference type="GO" id="GO:0017056">
    <property type="term" value="F:structural constituent of nuclear pore"/>
    <property type="evidence" value="ECO:0007669"/>
    <property type="project" value="InterPro"/>
</dbReference>
<dbReference type="GO" id="GO:0051028">
    <property type="term" value="P:mRNA transport"/>
    <property type="evidence" value="ECO:0007669"/>
    <property type="project" value="UniProtKB-KW"/>
</dbReference>
<evidence type="ECO:0000256" key="6">
    <source>
        <dbReference type="ARBA" id="ARBA00023010"/>
    </source>
</evidence>
<evidence type="ECO:0000256" key="7">
    <source>
        <dbReference type="ARBA" id="ARBA00023132"/>
    </source>
</evidence>
<dbReference type="FunFam" id="1.20.5.170:FF:000040">
    <property type="entry name" value="Nuclear pore glycoprotein p62"/>
    <property type="match status" value="1"/>
</dbReference>